<dbReference type="Pfam" id="PF00067">
    <property type="entry name" value="p450"/>
    <property type="match status" value="1"/>
</dbReference>
<evidence type="ECO:0000313" key="11">
    <source>
        <dbReference type="Proteomes" id="UP000324241"/>
    </source>
</evidence>
<evidence type="ECO:0000256" key="1">
    <source>
        <dbReference type="ARBA" id="ARBA00001971"/>
    </source>
</evidence>
<evidence type="ECO:0000313" key="10">
    <source>
        <dbReference type="EMBL" id="KAA8647498.1"/>
    </source>
</evidence>
<dbReference type="GO" id="GO:0004497">
    <property type="term" value="F:monooxygenase activity"/>
    <property type="evidence" value="ECO:0007669"/>
    <property type="project" value="InterPro"/>
</dbReference>
<comment type="subcellular location">
    <subcellularLocation>
        <location evidence="2">Endoplasmic reticulum membrane</location>
        <topology evidence="2">Single-pass membrane protein</topology>
    </subcellularLocation>
</comment>
<evidence type="ECO:0000256" key="4">
    <source>
        <dbReference type="ARBA" id="ARBA00022516"/>
    </source>
</evidence>
<dbReference type="PANTHER" id="PTHR24306">
    <property type="match status" value="1"/>
</dbReference>
<keyword evidence="4" id="KW-0444">Lipid biosynthesis</keyword>
<evidence type="ECO:0000256" key="9">
    <source>
        <dbReference type="SAM" id="SignalP"/>
    </source>
</evidence>
<dbReference type="InterPro" id="IPR036396">
    <property type="entry name" value="Cyt_P450_sf"/>
</dbReference>
<dbReference type="GO" id="GO:0016705">
    <property type="term" value="F:oxidoreductase activity, acting on paired donors, with incorporation or reduction of molecular oxygen"/>
    <property type="evidence" value="ECO:0007669"/>
    <property type="project" value="InterPro"/>
</dbReference>
<dbReference type="InterPro" id="IPR002403">
    <property type="entry name" value="Cyt_P450_E_grp-IV"/>
</dbReference>
<dbReference type="PANTHER" id="PTHR24306:SF7">
    <property type="entry name" value="AHBB"/>
    <property type="match status" value="1"/>
</dbReference>
<dbReference type="SUPFAM" id="SSF48264">
    <property type="entry name" value="Cytochrome P450"/>
    <property type="match status" value="1"/>
</dbReference>
<dbReference type="PRINTS" id="PR00465">
    <property type="entry name" value="EP450IV"/>
</dbReference>
<dbReference type="OrthoDB" id="3366823at2759"/>
<accession>A0A5M9MKG5</accession>
<feature type="chain" id="PRO_5024362091" description="Cytochrome P450" evidence="9">
    <location>
        <begin position="26"/>
        <end position="555"/>
    </location>
</feature>
<dbReference type="InterPro" id="IPR001128">
    <property type="entry name" value="Cyt_P450"/>
</dbReference>
<dbReference type="VEuPathDB" id="FungiDB:EYZ11_004388"/>
<feature type="binding site" description="axial binding residue" evidence="8">
    <location>
        <position position="498"/>
    </location>
    <ligand>
        <name>heme</name>
        <dbReference type="ChEBI" id="CHEBI:30413"/>
    </ligand>
    <ligandPart>
        <name>Fe</name>
        <dbReference type="ChEBI" id="CHEBI:18248"/>
    </ligandPart>
</feature>
<feature type="signal peptide" evidence="9">
    <location>
        <begin position="1"/>
        <end position="25"/>
    </location>
</feature>
<keyword evidence="9" id="KW-0732">Signal</keyword>
<dbReference type="GeneID" id="54328893"/>
<dbReference type="EMBL" id="QUQM01000004">
    <property type="protein sequence ID" value="KAA8647498.1"/>
    <property type="molecule type" value="Genomic_DNA"/>
</dbReference>
<dbReference type="Proteomes" id="UP000324241">
    <property type="component" value="Unassembled WGS sequence"/>
</dbReference>
<keyword evidence="7 8" id="KW-0408">Iron</keyword>
<proteinExistence type="inferred from homology"/>
<protein>
    <recommendedName>
        <fullName evidence="12">Cytochrome P450</fullName>
    </recommendedName>
</protein>
<dbReference type="CDD" id="cd11040">
    <property type="entry name" value="CYP7_CYP8-like"/>
    <property type="match status" value="1"/>
</dbReference>
<evidence type="ECO:0000256" key="3">
    <source>
        <dbReference type="ARBA" id="ARBA00010617"/>
    </source>
</evidence>
<dbReference type="GO" id="GO:0005789">
    <property type="term" value="C:endoplasmic reticulum membrane"/>
    <property type="evidence" value="ECO:0007669"/>
    <property type="project" value="UniProtKB-SubCell"/>
</dbReference>
<organism evidence="10 11">
    <name type="scientific">Aspergillus tanneri</name>
    <dbReference type="NCBI Taxonomy" id="1220188"/>
    <lineage>
        <taxon>Eukaryota</taxon>
        <taxon>Fungi</taxon>
        <taxon>Dikarya</taxon>
        <taxon>Ascomycota</taxon>
        <taxon>Pezizomycotina</taxon>
        <taxon>Eurotiomycetes</taxon>
        <taxon>Eurotiomycetidae</taxon>
        <taxon>Eurotiales</taxon>
        <taxon>Aspergillaceae</taxon>
        <taxon>Aspergillus</taxon>
        <taxon>Aspergillus subgen. Circumdati</taxon>
    </lineage>
</organism>
<evidence type="ECO:0000256" key="6">
    <source>
        <dbReference type="ARBA" id="ARBA00023002"/>
    </source>
</evidence>
<comment type="caution">
    <text evidence="10">The sequence shown here is derived from an EMBL/GenBank/DDBJ whole genome shotgun (WGS) entry which is preliminary data.</text>
</comment>
<dbReference type="RefSeq" id="XP_033426859.1">
    <property type="nucleotide sequence ID" value="XM_033570827.1"/>
</dbReference>
<dbReference type="Gene3D" id="1.10.630.10">
    <property type="entry name" value="Cytochrome P450"/>
    <property type="match status" value="1"/>
</dbReference>
<evidence type="ECO:0008006" key="12">
    <source>
        <dbReference type="Google" id="ProtNLM"/>
    </source>
</evidence>
<evidence type="ECO:0000256" key="8">
    <source>
        <dbReference type="PIRSR" id="PIRSR602403-1"/>
    </source>
</evidence>
<keyword evidence="4" id="KW-0443">Lipid metabolism</keyword>
<keyword evidence="6" id="KW-0560">Oxidoreductase</keyword>
<dbReference type="AlphaFoldDB" id="A0A5M9MKG5"/>
<evidence type="ECO:0000256" key="7">
    <source>
        <dbReference type="ARBA" id="ARBA00023004"/>
    </source>
</evidence>
<keyword evidence="5 8" id="KW-0479">Metal-binding</keyword>
<reference evidence="10 11" key="1">
    <citation type="submission" date="2019-08" db="EMBL/GenBank/DDBJ databases">
        <title>The genome sequence of a newly discovered highly antifungal drug resistant Aspergillus species, Aspergillus tanneri NIH 1004.</title>
        <authorList>
            <person name="Mounaud S."/>
            <person name="Singh I."/>
            <person name="Joardar V."/>
            <person name="Pakala S."/>
            <person name="Pakala S."/>
            <person name="Venepally P."/>
            <person name="Chung J.K."/>
            <person name="Losada L."/>
            <person name="Nierman W.C."/>
        </authorList>
    </citation>
    <scope>NUCLEOTIDE SEQUENCE [LARGE SCALE GENOMIC DNA]</scope>
    <source>
        <strain evidence="10 11">NIH1004</strain>
    </source>
</reference>
<gene>
    <name evidence="10" type="ORF">ATNIH1004_006191</name>
</gene>
<sequence length="555" mass="61768">MPEMGWPMLVAILAFICLTTRVISGLRSEKAGTDQPRSVRMVPYWFPWVGHGISFAWNHVKLVGKARDRLNEPIIGLYMGGRKHAMVVSPSMAKSSMASRSASSTTLIHYALETIFGDHKAALRSLDPAGYKEFHHTIPNHMLREPFISEATAVLVRMIELETPNLVTFCHSVVDQALWERGSDLTVVGEPGKSACEVNFFALIRNFVGQATTATLMGQAILDVYPNLLKDVWTLDDRFPFVAMGLPRWLPIPGLTAAYAARNRLLEAMAAFQQAFNYWDDGIDPGIKFRDLDDVCKPIKQRMRLSKSLGLTPQSCAPGHLSLLWAMNGNSPNIVFWHLLRLYTDPTLLEEIRKEIAPHAKASRPTREETGFPFHEPPKISIDTEGLFKSCHLLKASFYETLRLDAAPLSFRELTSDLIIRESDKDAEIAGTGQPRAYEVKKGASISVIHGVIHNDARYFSNPGQFDPLRFILADPETGARQAKLHTINPFGIGTSGCKGRVFAEKESLAFVAAIISLWDIKSVDGQGLSLPKHRPSTGVYLPKKDIRVRISSRV</sequence>
<comment type="similarity">
    <text evidence="3">Belongs to the cytochrome P450 family.</text>
</comment>
<dbReference type="GO" id="GO:0020037">
    <property type="term" value="F:heme binding"/>
    <property type="evidence" value="ECO:0007669"/>
    <property type="project" value="InterPro"/>
</dbReference>
<comment type="cofactor">
    <cofactor evidence="1 8">
        <name>heme</name>
        <dbReference type="ChEBI" id="CHEBI:30413"/>
    </cofactor>
</comment>
<evidence type="ECO:0000256" key="5">
    <source>
        <dbReference type="ARBA" id="ARBA00022723"/>
    </source>
</evidence>
<dbReference type="GO" id="GO:0005506">
    <property type="term" value="F:iron ion binding"/>
    <property type="evidence" value="ECO:0007669"/>
    <property type="project" value="InterPro"/>
</dbReference>
<evidence type="ECO:0000256" key="2">
    <source>
        <dbReference type="ARBA" id="ARBA00004389"/>
    </source>
</evidence>
<name>A0A5M9MKG5_9EURO</name>
<keyword evidence="8" id="KW-0349">Heme</keyword>